<evidence type="ECO:0000256" key="11">
    <source>
        <dbReference type="ARBA" id="ARBA00048366"/>
    </source>
</evidence>
<evidence type="ECO:0000256" key="1">
    <source>
        <dbReference type="ARBA" id="ARBA00004496"/>
    </source>
</evidence>
<evidence type="ECO:0000256" key="10">
    <source>
        <dbReference type="ARBA" id="ARBA00029774"/>
    </source>
</evidence>
<dbReference type="EMBL" id="BLLL01000007">
    <property type="protein sequence ID" value="GFH62972.1"/>
    <property type="molecule type" value="Genomic_DNA"/>
</dbReference>
<keyword evidence="9" id="KW-0067">ATP-binding</keyword>
<comment type="caution">
    <text evidence="13">The sequence shown here is derived from an EMBL/GenBank/DDBJ whole genome shotgun (WGS) entry which is preliminary data.</text>
</comment>
<evidence type="ECO:0000259" key="12">
    <source>
        <dbReference type="PROSITE" id="PS51163"/>
    </source>
</evidence>
<dbReference type="GO" id="GO:0006450">
    <property type="term" value="P:regulation of translational fidelity"/>
    <property type="evidence" value="ECO:0007669"/>
    <property type="project" value="TreeGrafter"/>
</dbReference>
<comment type="catalytic activity">
    <reaction evidence="11">
        <text>L-threonine + hydrogencarbonate + ATP = L-threonylcarbamoyladenylate + diphosphate + H2O</text>
        <dbReference type="Rhea" id="RHEA:36407"/>
        <dbReference type="ChEBI" id="CHEBI:15377"/>
        <dbReference type="ChEBI" id="CHEBI:17544"/>
        <dbReference type="ChEBI" id="CHEBI:30616"/>
        <dbReference type="ChEBI" id="CHEBI:33019"/>
        <dbReference type="ChEBI" id="CHEBI:57926"/>
        <dbReference type="ChEBI" id="CHEBI:73682"/>
        <dbReference type="EC" id="2.7.7.87"/>
    </reaction>
</comment>
<comment type="similarity">
    <text evidence="2">Belongs to the SUA5 family.</text>
</comment>
<evidence type="ECO:0000256" key="2">
    <source>
        <dbReference type="ARBA" id="ARBA00007663"/>
    </source>
</evidence>
<sequence length="214" mass="21521">MEGTGGVSLDSAAACLAGGGVALFPTETLYALGCLATNARAVADVYRLKRRSLERPLLLLAAHSGQLYDLVALDAAPQELLARFWPGPLTVLLPARGSLPESLVNADGKAAVRVTSHALAAALALRTGGALTASSANRSGGMPARALEDADGELLTALKNLGGCVVRGGGQPIGGAPSTIVEPLPAVSGKALRVLREGAVSVDMLTAAGFVCLC</sequence>
<dbReference type="GO" id="GO:0000049">
    <property type="term" value="F:tRNA binding"/>
    <property type="evidence" value="ECO:0007669"/>
    <property type="project" value="TreeGrafter"/>
</dbReference>
<keyword evidence="4" id="KW-0963">Cytoplasm</keyword>
<comment type="subcellular location">
    <subcellularLocation>
        <location evidence="1">Cytoplasm</location>
    </subcellularLocation>
</comment>
<keyword evidence="6" id="KW-0819">tRNA processing</keyword>
<keyword evidence="5" id="KW-0808">Transferase</keyword>
<dbReference type="InterPro" id="IPR050156">
    <property type="entry name" value="TC-AMP_synthase_SUA5"/>
</dbReference>
<evidence type="ECO:0000313" key="14">
    <source>
        <dbReference type="Proteomes" id="UP000505077"/>
    </source>
</evidence>
<proteinExistence type="inferred from homology"/>
<organism evidence="13 14">
    <name type="scientific">Candidatus Desulfovibrio kirbyi</name>
    <dbReference type="NCBI Taxonomy" id="2696086"/>
    <lineage>
        <taxon>Bacteria</taxon>
        <taxon>Pseudomonadati</taxon>
        <taxon>Thermodesulfobacteriota</taxon>
        <taxon>Desulfovibrionia</taxon>
        <taxon>Desulfovibrionales</taxon>
        <taxon>Desulfovibrionaceae</taxon>
        <taxon>Desulfovibrio</taxon>
    </lineage>
</organism>
<gene>
    <name evidence="13" type="primary">tsaC</name>
    <name evidence="13" type="ORF">ZNDK_0743</name>
</gene>
<evidence type="ECO:0000256" key="9">
    <source>
        <dbReference type="ARBA" id="ARBA00022840"/>
    </source>
</evidence>
<evidence type="ECO:0000256" key="4">
    <source>
        <dbReference type="ARBA" id="ARBA00022490"/>
    </source>
</evidence>
<dbReference type="EC" id="2.7.7.87" evidence="3"/>
<dbReference type="GO" id="GO:0005737">
    <property type="term" value="C:cytoplasm"/>
    <property type="evidence" value="ECO:0007669"/>
    <property type="project" value="UniProtKB-SubCell"/>
</dbReference>
<name>A0A6L2R681_9BACT</name>
<dbReference type="Proteomes" id="UP000505077">
    <property type="component" value="Unassembled WGS sequence"/>
</dbReference>
<evidence type="ECO:0000256" key="7">
    <source>
        <dbReference type="ARBA" id="ARBA00022695"/>
    </source>
</evidence>
<dbReference type="AlphaFoldDB" id="A0A6L2R681"/>
<dbReference type="GO" id="GO:0003725">
    <property type="term" value="F:double-stranded RNA binding"/>
    <property type="evidence" value="ECO:0007669"/>
    <property type="project" value="InterPro"/>
</dbReference>
<dbReference type="GO" id="GO:0008033">
    <property type="term" value="P:tRNA processing"/>
    <property type="evidence" value="ECO:0007669"/>
    <property type="project" value="UniProtKB-KW"/>
</dbReference>
<accession>A0A6L2R681</accession>
<keyword evidence="8" id="KW-0547">Nucleotide-binding</keyword>
<evidence type="ECO:0000256" key="3">
    <source>
        <dbReference type="ARBA" id="ARBA00012584"/>
    </source>
</evidence>
<evidence type="ECO:0000313" key="13">
    <source>
        <dbReference type="EMBL" id="GFH62972.1"/>
    </source>
</evidence>
<protein>
    <recommendedName>
        <fullName evidence="10">L-threonylcarbamoyladenylate synthase</fullName>
        <ecNumber evidence="3">2.7.7.87</ecNumber>
    </recommendedName>
    <alternativeName>
        <fullName evidence="10">L-threonylcarbamoyladenylate synthase</fullName>
    </alternativeName>
</protein>
<dbReference type="Gene3D" id="3.90.870.10">
    <property type="entry name" value="DHBP synthase"/>
    <property type="match status" value="1"/>
</dbReference>
<dbReference type="GO" id="GO:0061710">
    <property type="term" value="F:L-threonylcarbamoyladenylate synthase"/>
    <property type="evidence" value="ECO:0007669"/>
    <property type="project" value="UniProtKB-EC"/>
</dbReference>
<keyword evidence="7" id="KW-0548">Nucleotidyltransferase</keyword>
<evidence type="ECO:0000256" key="6">
    <source>
        <dbReference type="ARBA" id="ARBA00022694"/>
    </source>
</evidence>
<dbReference type="Pfam" id="PF01300">
    <property type="entry name" value="Sua5_yciO_yrdC"/>
    <property type="match status" value="1"/>
</dbReference>
<dbReference type="PANTHER" id="PTHR17490:SF16">
    <property type="entry name" value="THREONYLCARBAMOYL-AMP SYNTHASE"/>
    <property type="match status" value="1"/>
</dbReference>
<feature type="domain" description="YrdC-like" evidence="12">
    <location>
        <begin position="6"/>
        <end position="200"/>
    </location>
</feature>
<dbReference type="InterPro" id="IPR017945">
    <property type="entry name" value="DHBP_synth_RibB-like_a/b_dom"/>
</dbReference>
<evidence type="ECO:0000256" key="8">
    <source>
        <dbReference type="ARBA" id="ARBA00022741"/>
    </source>
</evidence>
<dbReference type="PANTHER" id="PTHR17490">
    <property type="entry name" value="SUA5"/>
    <property type="match status" value="1"/>
</dbReference>
<evidence type="ECO:0000256" key="5">
    <source>
        <dbReference type="ARBA" id="ARBA00022679"/>
    </source>
</evidence>
<dbReference type="PROSITE" id="PS51163">
    <property type="entry name" value="YRDC"/>
    <property type="match status" value="1"/>
</dbReference>
<reference evidence="13 14" key="1">
    <citation type="journal article" date="2020" name="ISME J.">
        <title>Parallel Reductive Genome Evolution in Desulfovibrio Ectosymbionts Independently Acquired by Trichonympha Protists in the Termite Gut.</title>
        <authorList>
            <person name="Takeuchi M."/>
            <person name="Kuwahara H."/>
            <person name="Murakami T."/>
            <person name="Takahashi K."/>
            <person name="Kajitani R."/>
            <person name="Toyoda A."/>
            <person name="Itoh T."/>
            <person name="Ohkuma M."/>
            <person name="Hongoh Y."/>
        </authorList>
    </citation>
    <scope>NUCLEOTIDE SEQUENCE [LARGE SCALE GENOMIC DNA]</scope>
    <source>
        <strain evidence="13">ZnDsv-02</strain>
    </source>
</reference>
<dbReference type="InterPro" id="IPR006070">
    <property type="entry name" value="Sua5-like_dom"/>
</dbReference>
<dbReference type="SUPFAM" id="SSF55821">
    <property type="entry name" value="YrdC/RibB"/>
    <property type="match status" value="1"/>
</dbReference>
<dbReference type="GO" id="GO:0005524">
    <property type="term" value="F:ATP binding"/>
    <property type="evidence" value="ECO:0007669"/>
    <property type="project" value="UniProtKB-KW"/>
</dbReference>